<gene>
    <name evidence="7" type="primary">LOC102806945</name>
</gene>
<evidence type="ECO:0000256" key="2">
    <source>
        <dbReference type="ARBA" id="ARBA00022737"/>
    </source>
</evidence>
<keyword evidence="1" id="KW-0732">Signal</keyword>
<proteinExistence type="predicted"/>
<reference evidence="7" key="1">
    <citation type="submission" date="2025-08" db="UniProtKB">
        <authorList>
            <consortium name="RefSeq"/>
        </authorList>
    </citation>
    <scope>IDENTIFICATION</scope>
    <source>
        <tissue evidence="7">Testes</tissue>
    </source>
</reference>
<dbReference type="SMART" id="SM00408">
    <property type="entry name" value="IGc2"/>
    <property type="match status" value="2"/>
</dbReference>
<dbReference type="PROSITE" id="PS50835">
    <property type="entry name" value="IG_LIKE"/>
    <property type="match status" value="2"/>
</dbReference>
<evidence type="ECO:0000256" key="1">
    <source>
        <dbReference type="ARBA" id="ARBA00022729"/>
    </source>
</evidence>
<dbReference type="SMART" id="SM00409">
    <property type="entry name" value="IG"/>
    <property type="match status" value="2"/>
</dbReference>
<dbReference type="SUPFAM" id="SSF48726">
    <property type="entry name" value="Immunoglobulin"/>
    <property type="match status" value="2"/>
</dbReference>
<keyword evidence="6" id="KW-1185">Reference proteome</keyword>
<evidence type="ECO:0000313" key="6">
    <source>
        <dbReference type="Proteomes" id="UP000694865"/>
    </source>
</evidence>
<dbReference type="InterPro" id="IPR003598">
    <property type="entry name" value="Ig_sub2"/>
</dbReference>
<dbReference type="InterPro" id="IPR007110">
    <property type="entry name" value="Ig-like_dom"/>
</dbReference>
<feature type="non-terminal residue" evidence="7">
    <location>
        <position position="1"/>
    </location>
</feature>
<dbReference type="PANTHER" id="PTHR12231">
    <property type="entry name" value="CTX-RELATED TYPE I TRANSMEMBRANE PROTEIN"/>
    <property type="match status" value="1"/>
</dbReference>
<keyword evidence="3" id="KW-1015">Disulfide bond</keyword>
<feature type="domain" description="Ig-like" evidence="5">
    <location>
        <begin position="93"/>
        <end position="178"/>
    </location>
</feature>
<keyword evidence="2" id="KW-0677">Repeat</keyword>
<dbReference type="InterPro" id="IPR003599">
    <property type="entry name" value="Ig_sub"/>
</dbReference>
<evidence type="ECO:0000256" key="4">
    <source>
        <dbReference type="ARBA" id="ARBA00023319"/>
    </source>
</evidence>
<accession>A0ABM0N0N9</accession>
<feature type="domain" description="Ig-like" evidence="5">
    <location>
        <begin position="2"/>
        <end position="89"/>
    </location>
</feature>
<evidence type="ECO:0000313" key="7">
    <source>
        <dbReference type="RefSeq" id="XP_006825830.1"/>
    </source>
</evidence>
<dbReference type="InterPro" id="IPR036179">
    <property type="entry name" value="Ig-like_dom_sf"/>
</dbReference>
<organism evidence="6 7">
    <name type="scientific">Saccoglossus kowalevskii</name>
    <name type="common">Acorn worm</name>
    <dbReference type="NCBI Taxonomy" id="10224"/>
    <lineage>
        <taxon>Eukaryota</taxon>
        <taxon>Metazoa</taxon>
        <taxon>Hemichordata</taxon>
        <taxon>Enteropneusta</taxon>
        <taxon>Harrimaniidae</taxon>
        <taxon>Saccoglossus</taxon>
    </lineage>
</organism>
<protein>
    <submittedName>
        <fullName evidence="7">Roundabout homolog 2-like</fullName>
    </submittedName>
</protein>
<keyword evidence="4" id="KW-0393">Immunoglobulin domain</keyword>
<dbReference type="InterPro" id="IPR051170">
    <property type="entry name" value="Neural/epithelial_adhesion"/>
</dbReference>
<dbReference type="RefSeq" id="XP_006825830.1">
    <property type="nucleotide sequence ID" value="XM_006825767.1"/>
</dbReference>
<dbReference type="GeneID" id="102806945"/>
<dbReference type="Gene3D" id="2.60.40.10">
    <property type="entry name" value="Immunoglobulins"/>
    <property type="match status" value="2"/>
</dbReference>
<dbReference type="InterPro" id="IPR013783">
    <property type="entry name" value="Ig-like_fold"/>
</dbReference>
<feature type="non-terminal residue" evidence="7">
    <location>
        <position position="178"/>
    </location>
</feature>
<dbReference type="Proteomes" id="UP000694865">
    <property type="component" value="Unplaced"/>
</dbReference>
<evidence type="ECO:0000259" key="5">
    <source>
        <dbReference type="PROSITE" id="PS50835"/>
    </source>
</evidence>
<evidence type="ECO:0000256" key="3">
    <source>
        <dbReference type="ARBA" id="ARBA00023157"/>
    </source>
</evidence>
<dbReference type="PANTHER" id="PTHR12231:SF253">
    <property type="entry name" value="DPR-INTERACTING PROTEIN ETA, ISOFORM B-RELATED"/>
    <property type="match status" value="1"/>
</dbReference>
<sequence length="178" mass="18771">PPTIHTFPSDQTVAEGTNSVTLQCTATGKPTTITYAWKKDSANINISGRYSLNGGSLTISNIVREDDGIYTCYASNGVGQPHSASATVTVHFPATINTSPSDRTVTEGNSVTLQCSATGKPTTITYTWKKDSADIIIIGRYILNGGSLTISNSVRSDYGIYTCYATNAIGDDTSDPAT</sequence>
<dbReference type="Pfam" id="PF13927">
    <property type="entry name" value="Ig_3"/>
    <property type="match status" value="2"/>
</dbReference>
<name>A0ABM0N0N9_SACKO</name>